<evidence type="ECO:0000313" key="1">
    <source>
        <dbReference type="EMBL" id="APZ92695.1"/>
    </source>
</evidence>
<name>A0A1P8WF57_9PLAN</name>
<dbReference type="KEGG" id="fmr:Fuma_02307"/>
<organism evidence="1 2">
    <name type="scientific">Fuerstiella marisgermanici</name>
    <dbReference type="NCBI Taxonomy" id="1891926"/>
    <lineage>
        <taxon>Bacteria</taxon>
        <taxon>Pseudomonadati</taxon>
        <taxon>Planctomycetota</taxon>
        <taxon>Planctomycetia</taxon>
        <taxon>Planctomycetales</taxon>
        <taxon>Planctomycetaceae</taxon>
        <taxon>Fuerstiella</taxon>
    </lineage>
</organism>
<accession>A0A1P8WF57</accession>
<protein>
    <submittedName>
        <fullName evidence="1">Uncharacterized protein</fullName>
    </submittedName>
</protein>
<keyword evidence="2" id="KW-1185">Reference proteome</keyword>
<gene>
    <name evidence="1" type="ORF">Fuma_02307</name>
</gene>
<dbReference type="Gene3D" id="2.40.30.10">
    <property type="entry name" value="Translation factors"/>
    <property type="match status" value="1"/>
</dbReference>
<proteinExistence type="predicted"/>
<dbReference type="Proteomes" id="UP000187735">
    <property type="component" value="Chromosome"/>
</dbReference>
<sequence>MRLFDHDHFEATVVIFTHDLGGRISAPFNGIRWGFCYAEDAPTSGIYMIHQTFWMHPDNRCQLIRLCWRVSASLIAG</sequence>
<reference evidence="1 2" key="1">
    <citation type="journal article" date="2016" name="Front. Microbiol.">
        <title>Fuerstia marisgermanicae gen. nov., sp. nov., an Unusual Member of the Phylum Planctomycetes from the German Wadden Sea.</title>
        <authorList>
            <person name="Kohn T."/>
            <person name="Heuer A."/>
            <person name="Jogler M."/>
            <person name="Vollmers J."/>
            <person name="Boedeker C."/>
            <person name="Bunk B."/>
            <person name="Rast P."/>
            <person name="Borchert D."/>
            <person name="Glockner I."/>
            <person name="Freese H.M."/>
            <person name="Klenk H.P."/>
            <person name="Overmann J."/>
            <person name="Kaster A.K."/>
            <person name="Rohde M."/>
            <person name="Wiegand S."/>
            <person name="Jogler C."/>
        </authorList>
    </citation>
    <scope>NUCLEOTIDE SEQUENCE [LARGE SCALE GENOMIC DNA]</scope>
    <source>
        <strain evidence="1 2">NH11</strain>
    </source>
</reference>
<evidence type="ECO:0000313" key="2">
    <source>
        <dbReference type="Proteomes" id="UP000187735"/>
    </source>
</evidence>
<dbReference type="AlphaFoldDB" id="A0A1P8WF57"/>
<dbReference type="EMBL" id="CP017641">
    <property type="protein sequence ID" value="APZ92695.1"/>
    <property type="molecule type" value="Genomic_DNA"/>
</dbReference>